<dbReference type="PRINTS" id="PR00047">
    <property type="entry name" value="STROIDFINGER"/>
</dbReference>
<keyword evidence="7" id="KW-0238">DNA-binding</keyword>
<keyword evidence="5" id="KW-0862">Zinc</keyword>
<dbReference type="SMART" id="SM00399">
    <property type="entry name" value="ZnF_C4"/>
    <property type="match status" value="1"/>
</dbReference>
<evidence type="ECO:0000256" key="6">
    <source>
        <dbReference type="ARBA" id="ARBA00023015"/>
    </source>
</evidence>
<keyword evidence="13" id="KW-1185">Reference proteome</keyword>
<dbReference type="GO" id="GO:0008270">
    <property type="term" value="F:zinc ion binding"/>
    <property type="evidence" value="ECO:0007669"/>
    <property type="project" value="UniProtKB-KW"/>
</dbReference>
<protein>
    <submittedName>
        <fullName evidence="12">Zinc finger, c4 type (Two domains) domain-containing protein</fullName>
    </submittedName>
</protein>
<dbReference type="SUPFAM" id="SSF57716">
    <property type="entry name" value="Glucocorticoid receptor-like (DNA-binding domain)"/>
    <property type="match status" value="1"/>
</dbReference>
<keyword evidence="3" id="KW-0479">Metal-binding</keyword>
<dbReference type="PROSITE" id="PS51030">
    <property type="entry name" value="NUCLEAR_REC_DBD_2"/>
    <property type="match status" value="1"/>
</dbReference>
<dbReference type="PANTHER" id="PTHR46011:SF6">
    <property type="entry name" value="HIGH ZINC ACTIVATED NUCLEAR RECEPTOR PROTEIN"/>
    <property type="match status" value="1"/>
</dbReference>
<keyword evidence="10" id="KW-0539">Nucleus</keyword>
<gene>
    <name evidence="12" type="ORF">DdX_14349</name>
</gene>
<comment type="similarity">
    <text evidence="2">Belongs to the nuclear hormone receptor family.</text>
</comment>
<dbReference type="Gene3D" id="1.10.565.10">
    <property type="entry name" value="Retinoid X Receptor"/>
    <property type="match status" value="1"/>
</dbReference>
<dbReference type="SUPFAM" id="SSF48508">
    <property type="entry name" value="Nuclear receptor ligand-binding domain"/>
    <property type="match status" value="1"/>
</dbReference>
<proteinExistence type="inferred from homology"/>
<keyword evidence="9" id="KW-0675">Receptor</keyword>
<keyword evidence="8" id="KW-0804">Transcription</keyword>
<dbReference type="InterPro" id="IPR001628">
    <property type="entry name" value="Znf_hrmn_rcpt"/>
</dbReference>
<comment type="subcellular location">
    <subcellularLocation>
        <location evidence="1">Nucleus</location>
    </subcellularLocation>
</comment>
<dbReference type="Pfam" id="PF00104">
    <property type="entry name" value="Hormone_recep"/>
    <property type="match status" value="1"/>
</dbReference>
<organism evidence="12 13">
    <name type="scientific">Ditylenchus destructor</name>
    <dbReference type="NCBI Taxonomy" id="166010"/>
    <lineage>
        <taxon>Eukaryota</taxon>
        <taxon>Metazoa</taxon>
        <taxon>Ecdysozoa</taxon>
        <taxon>Nematoda</taxon>
        <taxon>Chromadorea</taxon>
        <taxon>Rhabditida</taxon>
        <taxon>Tylenchina</taxon>
        <taxon>Tylenchomorpha</taxon>
        <taxon>Sphaerularioidea</taxon>
        <taxon>Anguinidae</taxon>
        <taxon>Anguininae</taxon>
        <taxon>Ditylenchus</taxon>
    </lineage>
</organism>
<accession>A0AAD4MS28</accession>
<dbReference type="GO" id="GO:0003700">
    <property type="term" value="F:DNA-binding transcription factor activity"/>
    <property type="evidence" value="ECO:0007669"/>
    <property type="project" value="InterPro"/>
</dbReference>
<evidence type="ECO:0000259" key="11">
    <source>
        <dbReference type="PROSITE" id="PS51030"/>
    </source>
</evidence>
<dbReference type="EMBL" id="JAKKPZ010000069">
    <property type="protein sequence ID" value="KAI1704351.1"/>
    <property type="molecule type" value="Genomic_DNA"/>
</dbReference>
<dbReference type="GO" id="GO:0000978">
    <property type="term" value="F:RNA polymerase II cis-regulatory region sequence-specific DNA binding"/>
    <property type="evidence" value="ECO:0007669"/>
    <property type="project" value="InterPro"/>
</dbReference>
<evidence type="ECO:0000256" key="8">
    <source>
        <dbReference type="ARBA" id="ARBA00023163"/>
    </source>
</evidence>
<name>A0AAD4MS28_9BILA</name>
<feature type="domain" description="Nuclear receptor" evidence="11">
    <location>
        <begin position="9"/>
        <end position="85"/>
    </location>
</feature>
<dbReference type="AlphaFoldDB" id="A0AAD4MS28"/>
<dbReference type="Pfam" id="PF00105">
    <property type="entry name" value="zf-C4"/>
    <property type="match status" value="1"/>
</dbReference>
<keyword evidence="4" id="KW-0863">Zinc-finger</keyword>
<keyword evidence="6" id="KW-0805">Transcription regulation</keyword>
<evidence type="ECO:0000256" key="5">
    <source>
        <dbReference type="ARBA" id="ARBA00022833"/>
    </source>
</evidence>
<dbReference type="InterPro" id="IPR013088">
    <property type="entry name" value="Znf_NHR/GATA"/>
</dbReference>
<evidence type="ECO:0000256" key="10">
    <source>
        <dbReference type="ARBA" id="ARBA00023242"/>
    </source>
</evidence>
<dbReference type="CDD" id="cd06960">
    <property type="entry name" value="NR_DBD_HNF4A"/>
    <property type="match status" value="1"/>
</dbReference>
<dbReference type="GO" id="GO:0005634">
    <property type="term" value="C:nucleus"/>
    <property type="evidence" value="ECO:0007669"/>
    <property type="project" value="UniProtKB-SubCell"/>
</dbReference>
<evidence type="ECO:0000256" key="2">
    <source>
        <dbReference type="ARBA" id="ARBA00005993"/>
    </source>
</evidence>
<evidence type="ECO:0000256" key="4">
    <source>
        <dbReference type="ARBA" id="ARBA00022771"/>
    </source>
</evidence>
<evidence type="ECO:0000256" key="9">
    <source>
        <dbReference type="ARBA" id="ARBA00023170"/>
    </source>
</evidence>
<dbReference type="InterPro" id="IPR035500">
    <property type="entry name" value="NHR-like_dom_sf"/>
</dbReference>
<dbReference type="InterPro" id="IPR000536">
    <property type="entry name" value="Nucl_hrmn_rcpt_lig-bd"/>
</dbReference>
<evidence type="ECO:0000313" key="13">
    <source>
        <dbReference type="Proteomes" id="UP001201812"/>
    </source>
</evidence>
<evidence type="ECO:0000256" key="7">
    <source>
        <dbReference type="ARBA" id="ARBA00023125"/>
    </source>
</evidence>
<dbReference type="InterPro" id="IPR049636">
    <property type="entry name" value="HNF4-like_DBD"/>
</dbReference>
<sequence>MVRLKKTDSDTCAICYCPSNGILRFGVSACRACAAFFRRSLVANRTYRCRFGGGCSIGKDVRCICRACRLEKCKKMGMDLSKGQKYCGLVWPQESGDHENSITDSDERVPPAEISDLSSRTSKVELSKIKSLSSGRFIHNCNVSGGRVRGLLSKCSNGSSNSGYPSASFTDTQKQLALSSNPSEPCSSKALVNWSPANPTTSGCPEQSSLDFVPVMSSSWQADFQCRNKYPEANISSSIFMNPETIFSQRLRIPDLRSNLSSRHLQQIRLTTSEETPLIWEMLKGYRKFLCFRKTEELIEGTCTDNFIALRKDFPLISKMINDHFYPLDNFSVDAKWSLIWSFLCPFAVADCTYASVKYFPGKDDTRFMVSGRHYADYRQLYKYFNVKESKTDPNRMAEIYRPLYLNVFIMMTQPFRNMNITEEELVGFMGLCFWNDTVDSLSDREDLILQETKMALHNELYLVCQRAAGGDTTQGMIRFATLCNMVTFAHRFYREVSACISLVNASNLAFEADTLHNPHAF</sequence>
<evidence type="ECO:0000256" key="3">
    <source>
        <dbReference type="ARBA" id="ARBA00022723"/>
    </source>
</evidence>
<dbReference type="Gene3D" id="3.30.50.10">
    <property type="entry name" value="Erythroid Transcription Factor GATA-1, subunit A"/>
    <property type="match status" value="1"/>
</dbReference>
<dbReference type="Proteomes" id="UP001201812">
    <property type="component" value="Unassembled WGS sequence"/>
</dbReference>
<reference evidence="12" key="1">
    <citation type="submission" date="2022-01" db="EMBL/GenBank/DDBJ databases">
        <title>Genome Sequence Resource for Two Populations of Ditylenchus destructor, the Migratory Endoparasitic Phytonematode.</title>
        <authorList>
            <person name="Zhang H."/>
            <person name="Lin R."/>
            <person name="Xie B."/>
        </authorList>
    </citation>
    <scope>NUCLEOTIDE SEQUENCE</scope>
    <source>
        <strain evidence="12">BazhouSP</strain>
    </source>
</reference>
<comment type="caution">
    <text evidence="12">The sequence shown here is derived from an EMBL/GenBank/DDBJ whole genome shotgun (WGS) entry which is preliminary data.</text>
</comment>
<evidence type="ECO:0000313" key="12">
    <source>
        <dbReference type="EMBL" id="KAI1704351.1"/>
    </source>
</evidence>
<evidence type="ECO:0000256" key="1">
    <source>
        <dbReference type="ARBA" id="ARBA00004123"/>
    </source>
</evidence>
<dbReference type="PANTHER" id="PTHR46011">
    <property type="entry name" value="NUCLEAR HORMONE RECEPTOR FAMILY MEMBER NHR-86-RELATED"/>
    <property type="match status" value="1"/>
</dbReference>